<dbReference type="Proteomes" id="UP000730618">
    <property type="component" value="Unassembled WGS sequence"/>
</dbReference>
<protein>
    <recommendedName>
        <fullName evidence="3">Signal peptidase I</fullName>
        <ecNumber evidence="3">3.4.21.89</ecNumber>
    </recommendedName>
</protein>
<gene>
    <name evidence="5" type="ORF">PAECIP111802_03417</name>
</gene>
<comment type="catalytic activity">
    <reaction evidence="3">
        <text>Cleavage of hydrophobic, N-terminal signal or leader sequences from secreted and periplasmic proteins.</text>
        <dbReference type="EC" id="3.4.21.89"/>
    </reaction>
</comment>
<dbReference type="NCBIfam" id="TIGR02227">
    <property type="entry name" value="sigpep_I_bact"/>
    <property type="match status" value="1"/>
</dbReference>
<keyword evidence="3" id="KW-0645">Protease</keyword>
<evidence type="ECO:0000259" key="4">
    <source>
        <dbReference type="Pfam" id="PF10502"/>
    </source>
</evidence>
<dbReference type="InterPro" id="IPR019758">
    <property type="entry name" value="Pept_S26A_signal_pept_1_CS"/>
</dbReference>
<dbReference type="EMBL" id="CAJVCE010000009">
    <property type="protein sequence ID" value="CAG7645049.1"/>
    <property type="molecule type" value="Genomic_DNA"/>
</dbReference>
<evidence type="ECO:0000313" key="6">
    <source>
        <dbReference type="Proteomes" id="UP000730618"/>
    </source>
</evidence>
<keyword evidence="2 3" id="KW-0378">Hydrolase</keyword>
<comment type="caution">
    <text evidence="5">The sequence shown here is derived from an EMBL/GenBank/DDBJ whole genome shotgun (WGS) entry which is preliminary data.</text>
</comment>
<proteinExistence type="inferred from homology"/>
<sequence>MFIFIAAIVPDGSYFILGDNRSNSADSRDIGYVTREQIVDKVTSVNGNSLP</sequence>
<dbReference type="Pfam" id="PF10502">
    <property type="entry name" value="Peptidase_S26"/>
    <property type="match status" value="1"/>
</dbReference>
<evidence type="ECO:0000256" key="2">
    <source>
        <dbReference type="ARBA" id="ARBA00022801"/>
    </source>
</evidence>
<evidence type="ECO:0000256" key="1">
    <source>
        <dbReference type="ARBA" id="ARBA00004401"/>
    </source>
</evidence>
<organism evidence="5 6">
    <name type="scientific">Paenibacillus allorhizosphaerae</name>
    <dbReference type="NCBI Taxonomy" id="2849866"/>
    <lineage>
        <taxon>Bacteria</taxon>
        <taxon>Bacillati</taxon>
        <taxon>Bacillota</taxon>
        <taxon>Bacilli</taxon>
        <taxon>Bacillales</taxon>
        <taxon>Paenibacillaceae</taxon>
        <taxon>Paenibacillus</taxon>
    </lineage>
</organism>
<name>A0ABM8VJD8_9BACL</name>
<dbReference type="EC" id="3.4.21.89" evidence="3"/>
<comment type="subcellular location">
    <subcellularLocation>
        <location evidence="1">Cell membrane</location>
        <topology evidence="1">Single-pass type II membrane protein</topology>
    </subcellularLocation>
    <subcellularLocation>
        <location evidence="3">Membrane</location>
        <topology evidence="3">Single-pass type II membrane protein</topology>
    </subcellularLocation>
</comment>
<reference evidence="5 6" key="1">
    <citation type="submission" date="2021-06" db="EMBL/GenBank/DDBJ databases">
        <authorList>
            <person name="Criscuolo A."/>
        </authorList>
    </citation>
    <scope>NUCLEOTIDE SEQUENCE [LARGE SCALE GENOMIC DNA]</scope>
    <source>
        <strain evidence="6">CIP 111802</strain>
    </source>
</reference>
<accession>A0ABM8VJD8</accession>
<evidence type="ECO:0000256" key="3">
    <source>
        <dbReference type="RuleBase" id="RU362042"/>
    </source>
</evidence>
<dbReference type="CDD" id="cd06530">
    <property type="entry name" value="S26_SPase_I"/>
    <property type="match status" value="1"/>
</dbReference>
<dbReference type="PROSITE" id="PS00761">
    <property type="entry name" value="SPASE_I_3"/>
    <property type="match status" value="1"/>
</dbReference>
<feature type="domain" description="Peptidase S26" evidence="4">
    <location>
        <begin position="9"/>
        <end position="43"/>
    </location>
</feature>
<dbReference type="InterPro" id="IPR019533">
    <property type="entry name" value="Peptidase_S26"/>
</dbReference>
<comment type="similarity">
    <text evidence="3">Belongs to the peptidase S26 family.</text>
</comment>
<keyword evidence="6" id="KW-1185">Reference proteome</keyword>
<evidence type="ECO:0000313" key="5">
    <source>
        <dbReference type="EMBL" id="CAG7645049.1"/>
    </source>
</evidence>
<dbReference type="InterPro" id="IPR000223">
    <property type="entry name" value="Pept_S26A_signal_pept_1"/>
</dbReference>